<keyword evidence="2" id="KW-1133">Transmembrane helix</keyword>
<sequence length="339" mass="35274">MPSESGASSDGVQPQADPERETGPEADATAVPDSDPEMAPVEWGPVRFERLRSLAFGASATAGVLVLAALLFVAAGVVASVLGGGASPFEGGGPPASTWALLVLLLVGGPVSLLYWIVAYDQTSPERRRELRSQFGDYSFDLSGLRLGWTLAGAGAVLAVLAAAVASDPFSATLSLFSGFAPLLVAFATLFPVLAGSRGTDVRLDPAAETVERTSRSHDRTRADDLGSAIRTRRIDLPWTTVFLLAYRGNAWYRSTPWLFVPTDLADEVERGLDATLARSDGPDRASVPERVILAILGSASLVVGLAMALAAGEAAAGALLALLTAPFSLLFLALAARL</sequence>
<dbReference type="AlphaFoldDB" id="M0P3E5"/>
<feature type="transmembrane region" description="Helical" evidence="2">
    <location>
        <begin position="54"/>
        <end position="79"/>
    </location>
</feature>
<dbReference type="Proteomes" id="UP000011650">
    <property type="component" value="Unassembled WGS sequence"/>
</dbReference>
<keyword evidence="4" id="KW-1185">Reference proteome</keyword>
<keyword evidence="2" id="KW-0472">Membrane</keyword>
<feature type="transmembrane region" description="Helical" evidence="2">
    <location>
        <begin position="147"/>
        <end position="166"/>
    </location>
</feature>
<dbReference type="EMBL" id="AOJG01000001">
    <property type="protein sequence ID" value="EMA64601.1"/>
    <property type="molecule type" value="Genomic_DNA"/>
</dbReference>
<accession>M0P3E5</accession>
<evidence type="ECO:0000256" key="1">
    <source>
        <dbReference type="SAM" id="MobiDB-lite"/>
    </source>
</evidence>
<feature type="compositionally biased region" description="Polar residues" evidence="1">
    <location>
        <begin position="1"/>
        <end position="12"/>
    </location>
</feature>
<feature type="region of interest" description="Disordered" evidence="1">
    <location>
        <begin position="1"/>
        <end position="40"/>
    </location>
</feature>
<evidence type="ECO:0000256" key="2">
    <source>
        <dbReference type="SAM" id="Phobius"/>
    </source>
</evidence>
<feature type="transmembrane region" description="Helical" evidence="2">
    <location>
        <begin position="99"/>
        <end position="119"/>
    </location>
</feature>
<name>M0P3E5_9EURY</name>
<feature type="transmembrane region" description="Helical" evidence="2">
    <location>
        <begin position="317"/>
        <end position="337"/>
    </location>
</feature>
<evidence type="ECO:0000313" key="4">
    <source>
        <dbReference type="Proteomes" id="UP000011650"/>
    </source>
</evidence>
<comment type="caution">
    <text evidence="3">The sequence shown here is derived from an EMBL/GenBank/DDBJ whole genome shotgun (WGS) entry which is preliminary data.</text>
</comment>
<feature type="transmembrane region" description="Helical" evidence="2">
    <location>
        <begin position="292"/>
        <end position="311"/>
    </location>
</feature>
<dbReference type="PATRIC" id="fig|1227482.3.peg.11"/>
<gene>
    <name evidence="3" type="ORF">C469_00055</name>
</gene>
<dbReference type="RefSeq" id="WP_008002694.1">
    <property type="nucleotide sequence ID" value="NZ_AOJG01000001.1"/>
</dbReference>
<feature type="transmembrane region" description="Helical" evidence="2">
    <location>
        <begin position="172"/>
        <end position="194"/>
    </location>
</feature>
<protein>
    <submittedName>
        <fullName evidence="3">Uncharacterized protein</fullName>
    </submittedName>
</protein>
<keyword evidence="2" id="KW-0812">Transmembrane</keyword>
<proteinExistence type="predicted"/>
<reference evidence="3 4" key="1">
    <citation type="journal article" date="2014" name="PLoS Genet.">
        <title>Phylogenetically driven sequencing of extremely halophilic archaea reveals strategies for static and dynamic osmo-response.</title>
        <authorList>
            <person name="Becker E.A."/>
            <person name="Seitzer P.M."/>
            <person name="Tritt A."/>
            <person name="Larsen D."/>
            <person name="Krusor M."/>
            <person name="Yao A.I."/>
            <person name="Wu D."/>
            <person name="Madern D."/>
            <person name="Eisen J.A."/>
            <person name="Darling A.E."/>
            <person name="Facciotti M.T."/>
        </authorList>
    </citation>
    <scope>NUCLEOTIDE SEQUENCE [LARGE SCALE GENOMIC DNA]</scope>
    <source>
        <strain evidence="3 4">DSM 21995</strain>
    </source>
</reference>
<evidence type="ECO:0000313" key="3">
    <source>
        <dbReference type="EMBL" id="EMA64601.1"/>
    </source>
</evidence>
<dbReference type="OrthoDB" id="329341at2157"/>
<organism evidence="3 4">
    <name type="scientific">Halorubrum lipolyticum DSM 21995</name>
    <dbReference type="NCBI Taxonomy" id="1227482"/>
    <lineage>
        <taxon>Archaea</taxon>
        <taxon>Methanobacteriati</taxon>
        <taxon>Methanobacteriota</taxon>
        <taxon>Stenosarchaea group</taxon>
        <taxon>Halobacteria</taxon>
        <taxon>Halobacteriales</taxon>
        <taxon>Haloferacaceae</taxon>
        <taxon>Halorubrum</taxon>
    </lineage>
</organism>
<dbReference type="STRING" id="1227482.C469_00055"/>